<dbReference type="EMBL" id="FSRC01000001">
    <property type="protein sequence ID" value="SIN74199.1"/>
    <property type="molecule type" value="Genomic_DNA"/>
</dbReference>
<evidence type="ECO:0000256" key="1">
    <source>
        <dbReference type="SAM" id="Phobius"/>
    </source>
</evidence>
<name>A0A1N6DTU5_9BACT</name>
<dbReference type="InterPro" id="IPR032809">
    <property type="entry name" value="Put_HupE_UreJ"/>
</dbReference>
<feature type="transmembrane region" description="Helical" evidence="1">
    <location>
        <begin position="306"/>
        <end position="325"/>
    </location>
</feature>
<feature type="signal peptide" evidence="2">
    <location>
        <begin position="1"/>
        <end position="20"/>
    </location>
</feature>
<organism evidence="3 4">
    <name type="scientific">Algoriphagus halophilus</name>
    <dbReference type="NCBI Taxonomy" id="226505"/>
    <lineage>
        <taxon>Bacteria</taxon>
        <taxon>Pseudomonadati</taxon>
        <taxon>Bacteroidota</taxon>
        <taxon>Cytophagia</taxon>
        <taxon>Cytophagales</taxon>
        <taxon>Cyclobacteriaceae</taxon>
        <taxon>Algoriphagus</taxon>
    </lineage>
</organism>
<evidence type="ECO:0000256" key="2">
    <source>
        <dbReference type="SAM" id="SignalP"/>
    </source>
</evidence>
<reference evidence="4" key="1">
    <citation type="submission" date="2016-11" db="EMBL/GenBank/DDBJ databases">
        <authorList>
            <person name="Varghese N."/>
            <person name="Submissions S."/>
        </authorList>
    </citation>
    <scope>NUCLEOTIDE SEQUENCE [LARGE SCALE GENOMIC DNA]</scope>
    <source>
        <strain evidence="4">DSM 15292</strain>
    </source>
</reference>
<feature type="chain" id="PRO_5012410278" evidence="2">
    <location>
        <begin position="21"/>
        <end position="409"/>
    </location>
</feature>
<keyword evidence="2" id="KW-0732">Signal</keyword>
<keyword evidence="1" id="KW-1133">Transmembrane helix</keyword>
<feature type="transmembrane region" description="Helical" evidence="1">
    <location>
        <begin position="369"/>
        <end position="389"/>
    </location>
</feature>
<dbReference type="OrthoDB" id="9808870at2"/>
<feature type="transmembrane region" description="Helical" evidence="1">
    <location>
        <begin position="337"/>
        <end position="362"/>
    </location>
</feature>
<accession>A0A1N6DTU5</accession>
<feature type="transmembrane region" description="Helical" evidence="1">
    <location>
        <begin position="276"/>
        <end position="294"/>
    </location>
</feature>
<evidence type="ECO:0000313" key="4">
    <source>
        <dbReference type="Proteomes" id="UP000185221"/>
    </source>
</evidence>
<dbReference type="STRING" id="226505.SAMN05444394_1386"/>
<keyword evidence="4" id="KW-1185">Reference proteome</keyword>
<dbReference type="AlphaFoldDB" id="A0A1N6DTU5"/>
<gene>
    <name evidence="3" type="ORF">SAMN05444394_1386</name>
</gene>
<dbReference type="Pfam" id="PF13795">
    <property type="entry name" value="HupE_UreJ_2"/>
    <property type="match status" value="1"/>
</dbReference>
<feature type="transmembrane region" description="Helical" evidence="1">
    <location>
        <begin position="247"/>
        <end position="270"/>
    </location>
</feature>
<dbReference type="RefSeq" id="WP_084560884.1">
    <property type="nucleotide sequence ID" value="NZ_FSRC01000001.1"/>
</dbReference>
<keyword evidence="1" id="KW-0812">Transmembrane</keyword>
<sequence>MSTTKLIRTSFLFFLLFTLAARVEAHKPNQNFIYLSIYEGKMDCRVELRKSDIAKVFGFEIGPGVVPDENDPKVLRMREYILSHLKFTSSQGDHAMVFTDLGLLELKDGDDYLLFNFSMENMNPVPSNLDVYDQIFVEELSNHESLLHIERNWKTGVLANESLPSLIFGTSSPNQTLDIEEGSVLTGFLAMVKSGIYHIWIGLDHILFLIALLIPSVIVYKPKNAPKKKWFGITYNDFDPQPSFKTAFISVVKIITIFTLAHSVTLSLAALELINLPSRLVESIIAISIAMAAFHNIVPFLNKREWLIILVFGLFHGFGFASVLAEQSRGGEYLVYSLVGFNLGVEIGQLGIIVVAFPLLFLLSRLKQYYIIVVGFSLLLMAISAYWIIERAFGYDLKLHTWLLEKGIL</sequence>
<evidence type="ECO:0000313" key="3">
    <source>
        <dbReference type="EMBL" id="SIN74199.1"/>
    </source>
</evidence>
<feature type="transmembrane region" description="Helical" evidence="1">
    <location>
        <begin position="197"/>
        <end position="220"/>
    </location>
</feature>
<keyword evidence="1" id="KW-0472">Membrane</keyword>
<protein>
    <submittedName>
        <fullName evidence="3">HupE / UreJ protein</fullName>
    </submittedName>
</protein>
<dbReference type="Proteomes" id="UP000185221">
    <property type="component" value="Unassembled WGS sequence"/>
</dbReference>
<proteinExistence type="predicted"/>